<dbReference type="KEGG" id="gbn:GEOBRER4_14200"/>
<dbReference type="InterPro" id="IPR053909">
    <property type="entry name" value="FabMG"/>
</dbReference>
<evidence type="ECO:0000313" key="2">
    <source>
        <dbReference type="Proteomes" id="UP000515472"/>
    </source>
</evidence>
<dbReference type="Proteomes" id="UP000515472">
    <property type="component" value="Chromosome"/>
</dbReference>
<dbReference type="AlphaFoldDB" id="A0A6S6M002"/>
<protein>
    <submittedName>
        <fullName evidence="1">Uncharacterized protein</fullName>
    </submittedName>
</protein>
<name>A0A6S6M002_9BACT</name>
<dbReference type="Pfam" id="PF22046">
    <property type="entry name" value="FabMG"/>
    <property type="match status" value="1"/>
</dbReference>
<dbReference type="RefSeq" id="WP_185244831.1">
    <property type="nucleotide sequence ID" value="NZ_AP023213.1"/>
</dbReference>
<reference evidence="1 2" key="1">
    <citation type="submission" date="2020-06" db="EMBL/GenBank/DDBJ databases">
        <title>Interaction of electrochemicaly active bacteria, Geobacter bremensis R4 on different carbon anode.</title>
        <authorList>
            <person name="Meng L."/>
            <person name="Yoshida N."/>
        </authorList>
    </citation>
    <scope>NUCLEOTIDE SEQUENCE [LARGE SCALE GENOMIC DNA]</scope>
    <source>
        <strain evidence="1 2">R4</strain>
    </source>
</reference>
<gene>
    <name evidence="1" type="ORF">GEOBRER4_14200</name>
</gene>
<keyword evidence="2" id="KW-1185">Reference proteome</keyword>
<organism evidence="1 2">
    <name type="scientific">Citrifermentans bremense</name>
    <dbReference type="NCBI Taxonomy" id="60035"/>
    <lineage>
        <taxon>Bacteria</taxon>
        <taxon>Pseudomonadati</taxon>
        <taxon>Thermodesulfobacteriota</taxon>
        <taxon>Desulfuromonadia</taxon>
        <taxon>Geobacterales</taxon>
        <taxon>Geobacteraceae</taxon>
        <taxon>Citrifermentans</taxon>
    </lineage>
</organism>
<accession>A0A6S6M002</accession>
<proteinExistence type="predicted"/>
<dbReference type="EMBL" id="AP023213">
    <property type="protein sequence ID" value="BCG46670.1"/>
    <property type="molecule type" value="Genomic_DNA"/>
</dbReference>
<sequence>MSRYNAMREIPATAGFKEGDVFFLCGELFGRGYANGIVDEARAKGMTIIGATVGRRDNDGTLRPLNAEELAAAEENLGGKIINIPLEAGFDMEPGSDGIAPVDRFKGVKPDDWASVKLDQAEVEFSKKRGTERFCKNLSAVVAELEKMLPAKGRLLVVHTMAGGIPRARVFMPILNKLFKGQGDRFLSSEAFWNSDMGRLCDASFNEVTADTFRYLIDATAGLRDKLEVTYAAYGYHGTGVLIDGVVTWQSYTPYLQGWAKIRLEDIAIEAWEKGIKATVYNCPEILTNSSALFLGVENSLYPLMDALRAEGEQKILKECEGLLKEGATVDTLLGIANTYLTSELVTSTRDFDSWPQHNKPQQQEYMLNVSAELISLNADPKEIVCAVLSKGVFQGVGKLMFDSSWEPKAPVFWLNHDVIAKTLAKM</sequence>
<evidence type="ECO:0000313" key="1">
    <source>
        <dbReference type="EMBL" id="BCG46670.1"/>
    </source>
</evidence>